<reference evidence="3" key="1">
    <citation type="submission" date="2020-05" db="EMBL/GenBank/DDBJ databases">
        <authorList>
            <person name="Chiriac C."/>
            <person name="Salcher M."/>
            <person name="Ghai R."/>
            <person name="Kavagutti S V."/>
        </authorList>
    </citation>
    <scope>NUCLEOTIDE SEQUENCE</scope>
</reference>
<dbReference type="Gene3D" id="3.40.30.10">
    <property type="entry name" value="Glutaredoxin"/>
    <property type="match status" value="1"/>
</dbReference>
<dbReference type="GO" id="GO:0005975">
    <property type="term" value="P:carbohydrate metabolic process"/>
    <property type="evidence" value="ECO:0007669"/>
    <property type="project" value="InterPro"/>
</dbReference>
<dbReference type="InterPro" id="IPR036026">
    <property type="entry name" value="Seven-hairpin_glycosidases"/>
</dbReference>
<dbReference type="PIRSF" id="PIRSF006402">
    <property type="entry name" value="UCP006402_thioredoxin"/>
    <property type="match status" value="1"/>
</dbReference>
<sequence length="669" mass="73627">MTLNRLKDAHSAYLRQHADNPVDWWEWSPEAFEEARRRDVPIFLSVGYAACHWCHVMAHESFENDEIAAYLNQNFVAIKVDREERPDVDSIYMSATQAVSGHGGWPMSVFLQPDGRAFMAGTYYPPVDRQGHPGFLRLMQAMHDGWENQRPLIDRQTDEISRAVEQELSVLDRLQPATSSALQDGVDVLESNLVAACDEFGGFSRAPKFPRPSYVTSLLSRLHHAAVKAVVTLTLDAMSRRGLYDHLRGGFARYSVDAKWHVPHFEKMLSDQALLALVYLRADRAMGGGTPWRAVALDTLEFVRTDLRLPLGFASSLDADSNGEEGAHTTWTPDEVKAALEAAGLHELIDDTLYRYELHGDATFEGRYIPQLAPGVPFATPAEFVPVRAALCAVRALRPQPGRDDKVILEWNAMTAVALFETFEPALVEDAIQLLDDLTASHNVEGVWYRTDGRTSHATAADLAWFAIALTSAFEATGDDIYLDRSVAVAEYLLENHWEGGLPTSETPHSGTGILSSSKSQSDLPWRARDVFDGATPSGYATATMAFARLAKLTGEVRYLLSAERLIELARPLITEHPTAVPDLLEAALFHEQGLEVVIPGASGPLLDEARRAFIPHGVLVHGSGGSPLLQGRTVGSAYVCRNNSCQTPVDSPVALRRQLASVPQEEAS</sequence>
<feature type="compositionally biased region" description="Polar residues" evidence="1">
    <location>
        <begin position="504"/>
        <end position="520"/>
    </location>
</feature>
<dbReference type="SUPFAM" id="SSF48225">
    <property type="entry name" value="Seven-hairpin glycosidases"/>
    <property type="match status" value="1"/>
</dbReference>
<dbReference type="InterPro" id="IPR024705">
    <property type="entry name" value="Ssp411"/>
</dbReference>
<evidence type="ECO:0000259" key="2">
    <source>
        <dbReference type="Pfam" id="PF03190"/>
    </source>
</evidence>
<dbReference type="GO" id="GO:0005509">
    <property type="term" value="F:calcium ion binding"/>
    <property type="evidence" value="ECO:0007669"/>
    <property type="project" value="InterPro"/>
</dbReference>
<dbReference type="GO" id="GO:0016020">
    <property type="term" value="C:membrane"/>
    <property type="evidence" value="ECO:0007669"/>
    <property type="project" value="InterPro"/>
</dbReference>
<dbReference type="SUPFAM" id="SSF48208">
    <property type="entry name" value="Six-hairpin glycosidases"/>
    <property type="match status" value="1"/>
</dbReference>
<dbReference type="Pfam" id="PF03190">
    <property type="entry name" value="Thioredox_DsbH"/>
    <property type="match status" value="1"/>
</dbReference>
<dbReference type="Gene3D" id="1.50.10.20">
    <property type="match status" value="1"/>
</dbReference>
<dbReference type="SUPFAM" id="SSF52833">
    <property type="entry name" value="Thioredoxin-like"/>
    <property type="match status" value="1"/>
</dbReference>
<protein>
    <submittedName>
        <fullName evidence="3">Unannotated protein</fullName>
    </submittedName>
</protein>
<dbReference type="AlphaFoldDB" id="A0A6J6VVV3"/>
<proteinExistence type="predicted"/>
<organism evidence="3">
    <name type="scientific">freshwater metagenome</name>
    <dbReference type="NCBI Taxonomy" id="449393"/>
    <lineage>
        <taxon>unclassified sequences</taxon>
        <taxon>metagenomes</taxon>
        <taxon>ecological metagenomes</taxon>
    </lineage>
</organism>
<accession>A0A6J6VVV3</accession>
<feature type="region of interest" description="Disordered" evidence="1">
    <location>
        <begin position="501"/>
        <end position="520"/>
    </location>
</feature>
<dbReference type="InterPro" id="IPR004879">
    <property type="entry name" value="Ssp411-like_TRX"/>
</dbReference>
<dbReference type="PANTHER" id="PTHR42899:SF1">
    <property type="entry name" value="SPERMATOGENESIS-ASSOCIATED PROTEIN 20"/>
    <property type="match status" value="1"/>
</dbReference>
<name>A0A6J6VVV3_9ZZZZ</name>
<dbReference type="GO" id="GO:0004571">
    <property type="term" value="F:mannosyl-oligosaccharide 1,2-alpha-mannosidase activity"/>
    <property type="evidence" value="ECO:0007669"/>
    <property type="project" value="InterPro"/>
</dbReference>
<gene>
    <name evidence="3" type="ORF">UFOPK2958_00166</name>
</gene>
<dbReference type="CDD" id="cd02955">
    <property type="entry name" value="SSP411"/>
    <property type="match status" value="1"/>
</dbReference>
<dbReference type="InterPro" id="IPR036249">
    <property type="entry name" value="Thioredoxin-like_sf"/>
</dbReference>
<dbReference type="EMBL" id="CAFAAB010000009">
    <property type="protein sequence ID" value="CAB4775489.1"/>
    <property type="molecule type" value="Genomic_DNA"/>
</dbReference>
<dbReference type="PANTHER" id="PTHR42899">
    <property type="entry name" value="SPERMATOGENESIS-ASSOCIATED PROTEIN 20"/>
    <property type="match status" value="1"/>
</dbReference>
<evidence type="ECO:0000256" key="1">
    <source>
        <dbReference type="SAM" id="MobiDB-lite"/>
    </source>
</evidence>
<dbReference type="InterPro" id="IPR008928">
    <property type="entry name" value="6-hairpin_glycosidase_sf"/>
</dbReference>
<feature type="domain" description="Spermatogenesis-associated protein 20-like TRX" evidence="2">
    <location>
        <begin position="4"/>
        <end position="164"/>
    </location>
</feature>
<evidence type="ECO:0000313" key="3">
    <source>
        <dbReference type="EMBL" id="CAB4775489.1"/>
    </source>
</evidence>